<dbReference type="SMART" id="SM00450">
    <property type="entry name" value="RHOD"/>
    <property type="match status" value="1"/>
</dbReference>
<dbReference type="AlphaFoldDB" id="A0A7X5U258"/>
<evidence type="ECO:0000259" key="1">
    <source>
        <dbReference type="PROSITE" id="PS50206"/>
    </source>
</evidence>
<reference evidence="2 3" key="1">
    <citation type="submission" date="2020-03" db="EMBL/GenBank/DDBJ databases">
        <title>Sequencing the genomes of 1000 actinobacteria strains.</title>
        <authorList>
            <person name="Klenk H.-P."/>
        </authorList>
    </citation>
    <scope>NUCLEOTIDE SEQUENCE [LARGE SCALE GENOMIC DNA]</scope>
    <source>
        <strain evidence="2 3">DSM 44556</strain>
    </source>
</reference>
<dbReference type="PANTHER" id="PTHR43031">
    <property type="entry name" value="FAD-DEPENDENT OXIDOREDUCTASE"/>
    <property type="match status" value="1"/>
</dbReference>
<feature type="domain" description="Rhodanese" evidence="1">
    <location>
        <begin position="17"/>
        <end position="102"/>
    </location>
</feature>
<dbReference type="InterPro" id="IPR001763">
    <property type="entry name" value="Rhodanese-like_dom"/>
</dbReference>
<dbReference type="Pfam" id="PF00581">
    <property type="entry name" value="Rhodanese"/>
    <property type="match status" value="1"/>
</dbReference>
<dbReference type="RefSeq" id="WP_337789559.1">
    <property type="nucleotide sequence ID" value="NZ_JAANOW010000002.1"/>
</dbReference>
<dbReference type="PROSITE" id="PS50206">
    <property type="entry name" value="RHODANESE_3"/>
    <property type="match status" value="1"/>
</dbReference>
<sequence length="111" mass="11406">MMNVVDVDPIGAMGLVGGSGAILLDVREDDEWTAGHAPGAVHVRLGDLDTHVFDTTTPIVAVCRSGGRSRSASMKLAATGVTVYNLAGGMTAWQKTGQPVIRDDGTAGTVI</sequence>
<dbReference type="InterPro" id="IPR036873">
    <property type="entry name" value="Rhodanese-like_dom_sf"/>
</dbReference>
<gene>
    <name evidence="2" type="ORF">FHU31_004019</name>
</gene>
<dbReference type="PANTHER" id="PTHR43031:SF1">
    <property type="entry name" value="PYRIDINE NUCLEOTIDE-DISULPHIDE OXIDOREDUCTASE"/>
    <property type="match status" value="1"/>
</dbReference>
<keyword evidence="3" id="KW-1185">Reference proteome</keyword>
<dbReference type="SUPFAM" id="SSF52821">
    <property type="entry name" value="Rhodanese/Cell cycle control phosphatase"/>
    <property type="match status" value="1"/>
</dbReference>
<accession>A0A7X5U258</accession>
<dbReference type="CDD" id="cd00158">
    <property type="entry name" value="RHOD"/>
    <property type="match status" value="1"/>
</dbReference>
<dbReference type="GO" id="GO:0016740">
    <property type="term" value="F:transferase activity"/>
    <property type="evidence" value="ECO:0007669"/>
    <property type="project" value="UniProtKB-KW"/>
</dbReference>
<comment type="caution">
    <text evidence="2">The sequence shown here is derived from an EMBL/GenBank/DDBJ whole genome shotgun (WGS) entry which is preliminary data.</text>
</comment>
<dbReference type="InterPro" id="IPR050229">
    <property type="entry name" value="GlpE_sulfurtransferase"/>
</dbReference>
<dbReference type="Proteomes" id="UP000547444">
    <property type="component" value="Unassembled WGS sequence"/>
</dbReference>
<organism evidence="2 3">
    <name type="scientific">Mycolicibacterium fluoranthenivorans</name>
    <dbReference type="NCBI Taxonomy" id="258505"/>
    <lineage>
        <taxon>Bacteria</taxon>
        <taxon>Bacillati</taxon>
        <taxon>Actinomycetota</taxon>
        <taxon>Actinomycetes</taxon>
        <taxon>Mycobacteriales</taxon>
        <taxon>Mycobacteriaceae</taxon>
        <taxon>Mycolicibacterium</taxon>
    </lineage>
</organism>
<protein>
    <submittedName>
        <fullName evidence="2">Rhodanese-related sulfurtransferase</fullName>
    </submittedName>
</protein>
<proteinExistence type="predicted"/>
<name>A0A7X5U258_9MYCO</name>
<evidence type="ECO:0000313" key="3">
    <source>
        <dbReference type="Proteomes" id="UP000547444"/>
    </source>
</evidence>
<keyword evidence="2" id="KW-0808">Transferase</keyword>
<dbReference type="EMBL" id="JAANOW010000002">
    <property type="protein sequence ID" value="NIH97029.1"/>
    <property type="molecule type" value="Genomic_DNA"/>
</dbReference>
<evidence type="ECO:0000313" key="2">
    <source>
        <dbReference type="EMBL" id="NIH97029.1"/>
    </source>
</evidence>
<dbReference type="Gene3D" id="3.40.250.10">
    <property type="entry name" value="Rhodanese-like domain"/>
    <property type="match status" value="1"/>
</dbReference>